<protein>
    <submittedName>
        <fullName evidence="1">Uncharacterized protein</fullName>
    </submittedName>
</protein>
<dbReference type="AlphaFoldDB" id="A0A420ZBS2"/>
<evidence type="ECO:0000313" key="1">
    <source>
        <dbReference type="EMBL" id="RLC36521.1"/>
    </source>
</evidence>
<evidence type="ECO:0000313" key="2">
    <source>
        <dbReference type="Proteomes" id="UP000281261"/>
    </source>
</evidence>
<proteinExistence type="predicted"/>
<comment type="caution">
    <text evidence="1">The sequence shown here is derived from an EMBL/GenBank/DDBJ whole genome shotgun (WGS) entry which is preliminary data.</text>
</comment>
<organism evidence="1 2">
    <name type="scientific">candidate division Kazan bacterium</name>
    <dbReference type="NCBI Taxonomy" id="2202143"/>
    <lineage>
        <taxon>Bacteria</taxon>
        <taxon>Bacteria division Kazan-3B-28</taxon>
    </lineage>
</organism>
<name>A0A420ZBS2_UNCK3</name>
<accession>A0A420ZBS2</accession>
<dbReference type="Proteomes" id="UP000281261">
    <property type="component" value="Unassembled WGS sequence"/>
</dbReference>
<reference evidence="1 2" key="1">
    <citation type="submission" date="2018-06" db="EMBL/GenBank/DDBJ databases">
        <title>Extensive metabolic versatility and redundancy in microbially diverse, dynamic hydrothermal sediments.</title>
        <authorList>
            <person name="Dombrowski N."/>
            <person name="Teske A."/>
            <person name="Baker B.J."/>
        </authorList>
    </citation>
    <scope>NUCLEOTIDE SEQUENCE [LARGE SCALE GENOMIC DNA]</scope>
    <source>
        <strain evidence="1">B79_G16</strain>
    </source>
</reference>
<sequence length="226" mass="26544">MRKLSLPFERRPKIIITLKYYLYRTRRGLPIFYNFPLLVGYLPSSWSEFAKIMKKARWIAERKLYHRLGRRVKGNLEFYVLKVSRHKGKVSRGTFVSIFPSIIVDGFGNIVKVKAPRKEHREAYRLYVDYLRDMYVKTGDKKWWYKYLGVSTDPNWPLTRFKFSRRVEEAQVKTSGFLTVFDPPDKVLGRPFWLERVLDGAGTPPELRSWLDDVLEERGGEGGGGG</sequence>
<dbReference type="EMBL" id="QMNG01000049">
    <property type="protein sequence ID" value="RLC36521.1"/>
    <property type="molecule type" value="Genomic_DNA"/>
</dbReference>
<gene>
    <name evidence="1" type="ORF">DRH29_04395</name>
</gene>